<evidence type="ECO:0000313" key="1">
    <source>
        <dbReference type="EMBL" id="VYU53145.1"/>
    </source>
</evidence>
<name>A0A6N3FMI3_CLOBU</name>
<dbReference type="RefSeq" id="WP_113886180.1">
    <property type="nucleotide sequence ID" value="NZ_CACRTU010000024.1"/>
</dbReference>
<dbReference type="EMBL" id="CACRTU010000024">
    <property type="protein sequence ID" value="VYU53145.1"/>
    <property type="molecule type" value="Genomic_DNA"/>
</dbReference>
<reference evidence="1" key="1">
    <citation type="submission" date="2019-11" db="EMBL/GenBank/DDBJ databases">
        <authorList>
            <person name="Feng L."/>
        </authorList>
    </citation>
    <scope>NUCLEOTIDE SEQUENCE</scope>
    <source>
        <strain evidence="1">CButyricumLFYP62</strain>
    </source>
</reference>
<accession>A0A6N3FMI3</accession>
<dbReference type="AlphaFoldDB" id="A0A6N3FMI3"/>
<proteinExistence type="predicted"/>
<sequence>MINKNEKQIELEFGKGDICIAGGYFENEKNEKVGLVTFIEQEPREIGAVGITTPYQEHKVGDFPVIMTFNKIESIDVVIEQLEQAKYEMLGIPKKYLK</sequence>
<gene>
    <name evidence="1" type="ORF">CBLFYP62_02647</name>
</gene>
<organism evidence="1">
    <name type="scientific">Clostridium butyricum</name>
    <dbReference type="NCBI Taxonomy" id="1492"/>
    <lineage>
        <taxon>Bacteria</taxon>
        <taxon>Bacillati</taxon>
        <taxon>Bacillota</taxon>
        <taxon>Clostridia</taxon>
        <taxon>Eubacteriales</taxon>
        <taxon>Clostridiaceae</taxon>
        <taxon>Clostridium</taxon>
    </lineage>
</organism>
<protein>
    <submittedName>
        <fullName evidence="1">Uncharacterized protein</fullName>
    </submittedName>
</protein>